<dbReference type="InterPro" id="IPR035986">
    <property type="entry name" value="PKD_dom_sf"/>
</dbReference>
<keyword evidence="3" id="KW-1185">Reference proteome</keyword>
<name>A0A2V2N240_9EURY</name>
<dbReference type="InterPro" id="IPR000601">
    <property type="entry name" value="PKD_dom"/>
</dbReference>
<dbReference type="PROSITE" id="PS50093">
    <property type="entry name" value="PKD"/>
    <property type="match status" value="13"/>
</dbReference>
<proteinExistence type="predicted"/>
<feature type="domain" description="PKD" evidence="1">
    <location>
        <begin position="256"/>
        <end position="334"/>
    </location>
</feature>
<dbReference type="InterPro" id="IPR013783">
    <property type="entry name" value="Ig-like_fold"/>
</dbReference>
<sequence length="1352" mass="146758">MKMGNWFGLFWISGIFLILLSGFVMGDIPPISVQNAHTSISADFFADKLSGSAPCVITFSDSSTGIIDHYEWSFGDGESSSDKNPVHIYTNPGVYTISLLISGTGGTDKKTRIGYIKISEPVDSPDKQEQEVITRPDTVVDPDIKTPDNIENDLPTVQNQDNLQTEGLTNITSVKAEFSVSNPVGLAPLEVMCNDSSIGNPDTWRWDFGDGSTSAAQSPIHIYQNPGIYTLSLTIGSTDGTDTIQKPDLITVIEPVSASFSAEVTEGKAPLKVQFYEQNKGVILKRLWNFGDGTNSNEENPIHVFENPGKYEVTLEVSGSHNEDTITRPSYIIVNPDIPISTPLPTPVPSSDNQPSVQIEETTENIQDTESVPEVLPAQQESQEIISETLPTESVIAIPIDCDLTITPENGKIPLDVTCTDLSKGDISAWLWDFGDGTTSAEQNPKHRYEEPGTFLINLTVYGPDAGNGVSKEKSIQVNPPSEVPLADFSVSSVEGTTPFSLVCTDMSSGEITDWKWDFGDGKVNRGKNPTHTYYDSGKYSITLTVKGPGGKNSITKDIIASPPPVPLNADFSCNNYEGNVPLKVKFNDASAGQINGWVWRFGDGEISAEQNPEHVYDEPGTYSVRLVISGDLGESEKLYENIIVVKENIVPVQAAFSALPIGGEAPLNVSFTDKSTGDITSRIWQFGDGESSDRKDPSHVYKQPGIYSVSLEVKGETGDDISVKDDLISVLGSSLSPELVIQAEPLEGEAPLSVLFKENSPDDIRSLIWDFGDGITSQEKSPDHVYQNPGIYDVRLTIQDGNGLNRSITKNQFVNVTKPVSPPKANFSLNVTEGTVPCTVQCTDLSEGEISDWKFEFEPGVIQNTRYPVYTYAAPGNYSIRLDVTGPGGSDTTSQMVYLSPLVPVEKPGSENVQSENQSERSGNIEEISNDLIIPFNFTPDIIFESDEITPELIEWVNESGFVEGNDTNSELVSSSETDVTVIVPLDSADNFSSPGYDYPKIIPSETFGTAPMTVAFKSSWSDKPGSFLWEFGDGTTDQCNETEHTYTDSGIYTIRLIYETGNGTREIIDNNLIEVVKPSPVPVASFTAESVSGVMPLNVSFISTSTGNITDWKWDFGDNQTGFGEFVSHTYEKAGGYCVGLSVSGPDGTSEITYNDLITVSSPNIRPKAEFGTDKRTGNAPLLVQFTDQSIGNISKTHWKFGDGAESYEKNPSHLFNATGIYTISLDIEWPDGSDSVTKRGYIVVNTKPDPLVARFAVNPTTGDIPLTIQCTSNSSGPIKRYLWEFGDGAVSEDKNPSHTYTKPGSYLLKLTIYGNAGMSSADQAVIAGPVLRLSGNIAHGSYSSRSSFH</sequence>
<feature type="domain" description="PKD" evidence="1">
    <location>
        <begin position="1169"/>
        <end position="1252"/>
    </location>
</feature>
<feature type="domain" description="PKD" evidence="1">
    <location>
        <begin position="485"/>
        <end position="559"/>
    </location>
</feature>
<dbReference type="EMBL" id="QGMZ01000029">
    <property type="protein sequence ID" value="PWR71786.1"/>
    <property type="molecule type" value="Genomic_DNA"/>
</dbReference>
<feature type="domain" description="PKD" evidence="1">
    <location>
        <begin position="999"/>
        <end position="1058"/>
    </location>
</feature>
<organism evidence="2 3">
    <name type="scientific">Methanospirillum stamsii</name>
    <dbReference type="NCBI Taxonomy" id="1277351"/>
    <lineage>
        <taxon>Archaea</taxon>
        <taxon>Methanobacteriati</taxon>
        <taxon>Methanobacteriota</taxon>
        <taxon>Stenosarchaea group</taxon>
        <taxon>Methanomicrobia</taxon>
        <taxon>Methanomicrobiales</taxon>
        <taxon>Methanospirillaceae</taxon>
        <taxon>Methanospirillum</taxon>
    </lineage>
</organism>
<accession>A0A2V2N240</accession>
<dbReference type="SUPFAM" id="SSF49299">
    <property type="entry name" value="PKD domain"/>
    <property type="match status" value="13"/>
</dbReference>
<dbReference type="PANTHER" id="PTHR36842">
    <property type="entry name" value="PROTEIN TOLB HOMOLOG"/>
    <property type="match status" value="1"/>
</dbReference>
<gene>
    <name evidence="2" type="ORF">DLD82_12970</name>
</gene>
<feature type="domain" description="PKD" evidence="1">
    <location>
        <begin position="653"/>
        <end position="723"/>
    </location>
</feature>
<dbReference type="Proteomes" id="UP000245934">
    <property type="component" value="Unassembled WGS sequence"/>
</dbReference>
<comment type="caution">
    <text evidence="2">The sequence shown here is derived from an EMBL/GenBank/DDBJ whole genome shotgun (WGS) entry which is preliminary data.</text>
</comment>
<feature type="domain" description="PKD" evidence="1">
    <location>
        <begin position="568"/>
        <end position="645"/>
    </location>
</feature>
<reference evidence="2 3" key="1">
    <citation type="submission" date="2018-05" db="EMBL/GenBank/DDBJ databases">
        <title>Draft genome of Methanospirillum stamsii Pt1.</title>
        <authorList>
            <person name="Dueholm M.S."/>
            <person name="Nielsen P.H."/>
            <person name="Bakmann L.F."/>
            <person name="Otzen D.E."/>
        </authorList>
    </citation>
    <scope>NUCLEOTIDE SEQUENCE [LARGE SCALE GENOMIC DNA]</scope>
    <source>
        <strain evidence="2 3">Pt1</strain>
    </source>
</reference>
<protein>
    <recommendedName>
        <fullName evidence="1">PKD domain-containing protein</fullName>
    </recommendedName>
</protein>
<evidence type="ECO:0000313" key="2">
    <source>
        <dbReference type="EMBL" id="PWR71786.1"/>
    </source>
</evidence>
<feature type="domain" description="PKD" evidence="1">
    <location>
        <begin position="1084"/>
        <end position="1167"/>
    </location>
</feature>
<dbReference type="Pfam" id="PF18911">
    <property type="entry name" value="PKD_4"/>
    <property type="match status" value="13"/>
</dbReference>
<dbReference type="InterPro" id="IPR022409">
    <property type="entry name" value="PKD/Chitinase_dom"/>
</dbReference>
<feature type="domain" description="PKD" evidence="1">
    <location>
        <begin position="738"/>
        <end position="818"/>
    </location>
</feature>
<evidence type="ECO:0000259" key="1">
    <source>
        <dbReference type="PROSITE" id="PS50093"/>
    </source>
</evidence>
<feature type="domain" description="PKD" evidence="1">
    <location>
        <begin position="407"/>
        <end position="461"/>
    </location>
</feature>
<feature type="domain" description="PKD" evidence="1">
    <location>
        <begin position="40"/>
        <end position="106"/>
    </location>
</feature>
<dbReference type="FunFam" id="2.60.40.10:FF:000270">
    <property type="entry name" value="Cell surface protein"/>
    <property type="match status" value="1"/>
</dbReference>
<dbReference type="PANTHER" id="PTHR36842:SF1">
    <property type="entry name" value="PROTEIN TOLB"/>
    <property type="match status" value="1"/>
</dbReference>
<evidence type="ECO:0000313" key="3">
    <source>
        <dbReference type="Proteomes" id="UP000245934"/>
    </source>
</evidence>
<dbReference type="CDD" id="cd00146">
    <property type="entry name" value="PKD"/>
    <property type="match status" value="13"/>
</dbReference>
<feature type="domain" description="PKD" evidence="1">
    <location>
        <begin position="1254"/>
        <end position="1328"/>
    </location>
</feature>
<dbReference type="Gene3D" id="2.60.40.10">
    <property type="entry name" value="Immunoglobulins"/>
    <property type="match status" value="13"/>
</dbReference>
<feature type="domain" description="PKD" evidence="1">
    <location>
        <begin position="824"/>
        <end position="896"/>
    </location>
</feature>
<dbReference type="SMART" id="SM00089">
    <property type="entry name" value="PKD"/>
    <property type="match status" value="13"/>
</dbReference>
<feature type="domain" description="PKD" evidence="1">
    <location>
        <begin position="174"/>
        <end position="240"/>
    </location>
</feature>